<protein>
    <submittedName>
        <fullName evidence="6">Aspartate-proton symporter</fullName>
    </submittedName>
</protein>
<feature type="transmembrane region" description="Helical" evidence="5">
    <location>
        <begin position="246"/>
        <end position="270"/>
    </location>
</feature>
<feature type="transmembrane region" description="Helical" evidence="5">
    <location>
        <begin position="143"/>
        <end position="163"/>
    </location>
</feature>
<feature type="transmembrane region" description="Helical" evidence="5">
    <location>
        <begin position="205"/>
        <end position="226"/>
    </location>
</feature>
<keyword evidence="2 5" id="KW-0812">Transmembrane</keyword>
<dbReference type="EMBL" id="CAKLDM010000002">
    <property type="protein sequence ID" value="CAH0539223.1"/>
    <property type="molecule type" value="Genomic_DNA"/>
</dbReference>
<accession>A0ABN8E7R5</accession>
<feature type="transmembrane region" description="Helical" evidence="5">
    <location>
        <begin position="46"/>
        <end position="68"/>
    </location>
</feature>
<feature type="transmembrane region" description="Helical" evidence="5">
    <location>
        <begin position="16"/>
        <end position="40"/>
    </location>
</feature>
<dbReference type="InterPro" id="IPR002293">
    <property type="entry name" value="AA/rel_permease1"/>
</dbReference>
<feature type="transmembrane region" description="Helical" evidence="5">
    <location>
        <begin position="354"/>
        <end position="370"/>
    </location>
</feature>
<dbReference type="PANTHER" id="PTHR47547:SF1">
    <property type="entry name" value="ASPARTATE-PROTON SYMPORTER"/>
    <property type="match status" value="1"/>
</dbReference>
<reference evidence="6" key="1">
    <citation type="submission" date="2021-11" db="EMBL/GenBank/DDBJ databases">
        <authorList>
            <person name="Rodrigo-Torres L."/>
            <person name="Arahal R. D."/>
            <person name="Lucena T."/>
        </authorList>
    </citation>
    <scope>NUCLEOTIDE SEQUENCE</scope>
    <source>
        <strain evidence="6">CECT 7928</strain>
    </source>
</reference>
<feature type="transmembrane region" description="Helical" evidence="5">
    <location>
        <begin position="436"/>
        <end position="454"/>
    </location>
</feature>
<proteinExistence type="predicted"/>
<dbReference type="Pfam" id="PF13520">
    <property type="entry name" value="AA_permease_2"/>
    <property type="match status" value="1"/>
</dbReference>
<feature type="transmembrane region" description="Helical" evidence="5">
    <location>
        <begin position="89"/>
        <end position="108"/>
    </location>
</feature>
<comment type="caution">
    <text evidence="6">The sequence shown here is derived from an EMBL/GenBank/DDBJ whole genome shotgun (WGS) entry which is preliminary data.</text>
</comment>
<feature type="transmembrane region" description="Helical" evidence="5">
    <location>
        <begin position="410"/>
        <end position="430"/>
    </location>
</feature>
<comment type="subcellular location">
    <subcellularLocation>
        <location evidence="1">Membrane</location>
        <topology evidence="1">Multi-pass membrane protein</topology>
    </subcellularLocation>
</comment>
<evidence type="ECO:0000256" key="1">
    <source>
        <dbReference type="ARBA" id="ARBA00004141"/>
    </source>
</evidence>
<feature type="transmembrane region" description="Helical" evidence="5">
    <location>
        <begin position="499"/>
        <end position="518"/>
    </location>
</feature>
<dbReference type="RefSeq" id="WP_237361309.1">
    <property type="nucleotide sequence ID" value="NZ_CAKLDM010000002.1"/>
</dbReference>
<dbReference type="PIRSF" id="PIRSF006060">
    <property type="entry name" value="AA_transporter"/>
    <property type="match status" value="1"/>
</dbReference>
<organism evidence="6 7">
    <name type="scientific">Vibrio marisflavi CECT 7928</name>
    <dbReference type="NCBI Taxonomy" id="634439"/>
    <lineage>
        <taxon>Bacteria</taxon>
        <taxon>Pseudomonadati</taxon>
        <taxon>Pseudomonadota</taxon>
        <taxon>Gammaproteobacteria</taxon>
        <taxon>Vibrionales</taxon>
        <taxon>Vibrionaceae</taxon>
        <taxon>Vibrio</taxon>
    </lineage>
</organism>
<dbReference type="Gene3D" id="1.20.1740.10">
    <property type="entry name" value="Amino acid/polyamine transporter I"/>
    <property type="match status" value="1"/>
</dbReference>
<name>A0ABN8E7R5_9VIBR</name>
<evidence type="ECO:0000256" key="3">
    <source>
        <dbReference type="ARBA" id="ARBA00022989"/>
    </source>
</evidence>
<dbReference type="InterPro" id="IPR052962">
    <property type="entry name" value="AA_Transporter_AGT"/>
</dbReference>
<evidence type="ECO:0000256" key="4">
    <source>
        <dbReference type="ARBA" id="ARBA00023136"/>
    </source>
</evidence>
<sequence>MSMNSSKVRPKRRMGLVALTMTGIGSVIGSGWLFGAYHAAKIAGPAAIASWVIGWFAVLIVALTYMEVSTIFPKSGGPVRYLEFTHGSVVGYMAAWATWLSIVTVIPIEAEASVQYMATWQWQWIHPLTSTIFDIQSHSLSTFGLAIAAVLMIIYFLLNFWSVNLFSKSQTGITIFKMLVPVICVTSIVMTGFHPSNFTAVNHSFAPYGWAGALTAVATAGIVFAYNGFQSPMHFAGESKNPKRDLPLAIILTLVFALILYVGLQVSFIGGIEPADLAKYGWSLDFNSPFAQLAIALNLNLVVLLLYIDAFVSPTGTGITYMGTTTRMLFAMSEHGHMPKCMAKLHSKYHIPRAALWTNLIIGFIFLYLFRGWGQLAGIISAATVVTYIVGPMSAMSLRKIAPEIQSPIRLKYLPILAPLGFAISSEVLYWSRWPLTGKVIIVLLLGFVIYGYFQSKRGWAGIRKHVTASLWMLCYFLAMMTLSYIGSSQFGGINILPFGYGMAAVAIASLVFFYWGVNSAWRTQLLEQELSEPNDLVSSTENTNKLKAQTS</sequence>
<dbReference type="Proteomes" id="UP000838748">
    <property type="component" value="Unassembled WGS sequence"/>
</dbReference>
<feature type="transmembrane region" description="Helical" evidence="5">
    <location>
        <begin position="290"/>
        <end position="312"/>
    </location>
</feature>
<evidence type="ECO:0000313" key="7">
    <source>
        <dbReference type="Proteomes" id="UP000838748"/>
    </source>
</evidence>
<evidence type="ECO:0000313" key="6">
    <source>
        <dbReference type="EMBL" id="CAH0539223.1"/>
    </source>
</evidence>
<keyword evidence="7" id="KW-1185">Reference proteome</keyword>
<evidence type="ECO:0000256" key="2">
    <source>
        <dbReference type="ARBA" id="ARBA00022692"/>
    </source>
</evidence>
<evidence type="ECO:0000256" key="5">
    <source>
        <dbReference type="SAM" id="Phobius"/>
    </source>
</evidence>
<dbReference type="PANTHER" id="PTHR47547">
    <property type="match status" value="1"/>
</dbReference>
<keyword evidence="4 5" id="KW-0472">Membrane</keyword>
<feature type="transmembrane region" description="Helical" evidence="5">
    <location>
        <begin position="376"/>
        <end position="398"/>
    </location>
</feature>
<gene>
    <name evidence="6" type="primary">yveA_2</name>
    <name evidence="6" type="ORF">VMF7928_01991</name>
</gene>
<feature type="transmembrane region" description="Helical" evidence="5">
    <location>
        <begin position="175"/>
        <end position="193"/>
    </location>
</feature>
<keyword evidence="3 5" id="KW-1133">Transmembrane helix</keyword>
<feature type="transmembrane region" description="Helical" evidence="5">
    <location>
        <begin position="466"/>
        <end position="487"/>
    </location>
</feature>